<dbReference type="OrthoDB" id="45930at2759"/>
<keyword evidence="2" id="KW-0575">Peroxidase</keyword>
<dbReference type="EMBL" id="JABEBT010000049">
    <property type="protein sequence ID" value="KAF7634898.1"/>
    <property type="molecule type" value="Genomic_DNA"/>
</dbReference>
<dbReference type="GO" id="GO:0004096">
    <property type="term" value="F:catalase activity"/>
    <property type="evidence" value="ECO:0007669"/>
    <property type="project" value="UniProtKB-EC"/>
</dbReference>
<evidence type="ECO:0000259" key="8">
    <source>
        <dbReference type="Pfam" id="PF00199"/>
    </source>
</evidence>
<evidence type="ECO:0000313" key="11">
    <source>
        <dbReference type="Proteomes" id="UP000605970"/>
    </source>
</evidence>
<keyword evidence="11" id="KW-1185">Reference proteome</keyword>
<accession>A0A8S9ZP25</accession>
<dbReference type="Gene3D" id="2.40.180.10">
    <property type="entry name" value="Catalase core domain"/>
    <property type="match status" value="1"/>
</dbReference>
<dbReference type="GO" id="GO:0046872">
    <property type="term" value="F:metal ion binding"/>
    <property type="evidence" value="ECO:0007669"/>
    <property type="project" value="UniProtKB-KW"/>
</dbReference>
<keyword evidence="5" id="KW-0560">Oxidoreductase</keyword>
<sequence length="157" mass="17576">MLSKLPFDPARMVPGLHPSPDKLLQGRLFSYQDTQFYRLGANHMLLPVNCPYKFKYSNIQRDGVSRPDKNGGGSPNYFPNSFGGYKITGVENNYNLANATVGRFKPSDEDNLSQPADFWKNELSPTDRQHLVENIASSLGNALKEIQGQNDPNIQKS</sequence>
<dbReference type="Proteomes" id="UP000605970">
    <property type="component" value="Unassembled WGS sequence"/>
</dbReference>
<evidence type="ECO:0000256" key="1">
    <source>
        <dbReference type="ARBA" id="ARBA00005329"/>
    </source>
</evidence>
<dbReference type="SUPFAM" id="SSF56634">
    <property type="entry name" value="Heme-dependent catalase-like"/>
    <property type="match status" value="1"/>
</dbReference>
<dbReference type="PANTHER" id="PTHR11465">
    <property type="entry name" value="CATALASE"/>
    <property type="match status" value="1"/>
</dbReference>
<dbReference type="GO" id="GO:0042542">
    <property type="term" value="P:response to hydrogen peroxide"/>
    <property type="evidence" value="ECO:0007669"/>
    <property type="project" value="TreeGrafter"/>
</dbReference>
<dbReference type="GO" id="GO:0042744">
    <property type="term" value="P:hydrogen peroxide catabolic process"/>
    <property type="evidence" value="ECO:0007669"/>
    <property type="project" value="UniProtKB-KW"/>
</dbReference>
<evidence type="ECO:0008006" key="12">
    <source>
        <dbReference type="Google" id="ProtNLM"/>
    </source>
</evidence>
<keyword evidence="3" id="KW-0349">Heme</keyword>
<keyword evidence="7" id="KW-0376">Hydrogen peroxide</keyword>
<evidence type="ECO:0000256" key="3">
    <source>
        <dbReference type="ARBA" id="ARBA00022617"/>
    </source>
</evidence>
<reference evidence="10" key="1">
    <citation type="journal article" date="2020" name="Ecol. Evol.">
        <title>Genome structure and content of the rice root-knot nematode (Meloidogyne graminicola).</title>
        <authorList>
            <person name="Phan N.T."/>
            <person name="Danchin E.G.J."/>
            <person name="Klopp C."/>
            <person name="Perfus-Barbeoch L."/>
            <person name="Kozlowski D.K."/>
            <person name="Koutsovoulos G.D."/>
            <person name="Lopez-Roques C."/>
            <person name="Bouchez O."/>
            <person name="Zahm M."/>
            <person name="Besnard G."/>
            <person name="Bellafiore S."/>
        </authorList>
    </citation>
    <scope>NUCLEOTIDE SEQUENCE</scope>
    <source>
        <strain evidence="10">VN-18</strain>
    </source>
</reference>
<comment type="similarity">
    <text evidence="1">Belongs to the catalase family.</text>
</comment>
<keyword evidence="6" id="KW-0408">Iron</keyword>
<evidence type="ECO:0000256" key="6">
    <source>
        <dbReference type="ARBA" id="ARBA00023004"/>
    </source>
</evidence>
<dbReference type="InterPro" id="IPR011614">
    <property type="entry name" value="Catalase_core"/>
</dbReference>
<gene>
    <name evidence="10" type="ORF">Mgra_00005639</name>
</gene>
<dbReference type="InterPro" id="IPR018028">
    <property type="entry name" value="Catalase"/>
</dbReference>
<evidence type="ECO:0000256" key="5">
    <source>
        <dbReference type="ARBA" id="ARBA00023002"/>
    </source>
</evidence>
<evidence type="ECO:0000256" key="7">
    <source>
        <dbReference type="ARBA" id="ARBA00023324"/>
    </source>
</evidence>
<comment type="caution">
    <text evidence="10">The sequence shown here is derived from an EMBL/GenBank/DDBJ whole genome shotgun (WGS) entry which is preliminary data.</text>
</comment>
<evidence type="ECO:0000256" key="4">
    <source>
        <dbReference type="ARBA" id="ARBA00022723"/>
    </source>
</evidence>
<protein>
    <recommendedName>
        <fullName evidence="12">Catalase</fullName>
    </recommendedName>
</protein>
<dbReference type="PANTHER" id="PTHR11465:SF9">
    <property type="entry name" value="CATALASE"/>
    <property type="match status" value="1"/>
</dbReference>
<dbReference type="AlphaFoldDB" id="A0A8S9ZP25"/>
<feature type="domain" description="Catalase core" evidence="8">
    <location>
        <begin position="5"/>
        <end position="83"/>
    </location>
</feature>
<dbReference type="Pfam" id="PF06628">
    <property type="entry name" value="Catalase-rel"/>
    <property type="match status" value="1"/>
</dbReference>
<evidence type="ECO:0000256" key="2">
    <source>
        <dbReference type="ARBA" id="ARBA00022559"/>
    </source>
</evidence>
<dbReference type="Pfam" id="PF00199">
    <property type="entry name" value="Catalase"/>
    <property type="match status" value="1"/>
</dbReference>
<dbReference type="InterPro" id="IPR020835">
    <property type="entry name" value="Catalase_sf"/>
</dbReference>
<evidence type="ECO:0000313" key="10">
    <source>
        <dbReference type="EMBL" id="KAF7634898.1"/>
    </source>
</evidence>
<feature type="domain" description="Catalase immune-responsive" evidence="9">
    <location>
        <begin position="107"/>
        <end position="147"/>
    </location>
</feature>
<dbReference type="GO" id="GO:0020037">
    <property type="term" value="F:heme binding"/>
    <property type="evidence" value="ECO:0007669"/>
    <property type="project" value="InterPro"/>
</dbReference>
<organism evidence="10 11">
    <name type="scientific">Meloidogyne graminicola</name>
    <dbReference type="NCBI Taxonomy" id="189291"/>
    <lineage>
        <taxon>Eukaryota</taxon>
        <taxon>Metazoa</taxon>
        <taxon>Ecdysozoa</taxon>
        <taxon>Nematoda</taxon>
        <taxon>Chromadorea</taxon>
        <taxon>Rhabditida</taxon>
        <taxon>Tylenchina</taxon>
        <taxon>Tylenchomorpha</taxon>
        <taxon>Tylenchoidea</taxon>
        <taxon>Meloidogynidae</taxon>
        <taxon>Meloidogyninae</taxon>
        <taxon>Meloidogyne</taxon>
    </lineage>
</organism>
<keyword evidence="4" id="KW-0479">Metal-binding</keyword>
<evidence type="ECO:0000259" key="9">
    <source>
        <dbReference type="Pfam" id="PF06628"/>
    </source>
</evidence>
<proteinExistence type="inferred from homology"/>
<dbReference type="InterPro" id="IPR002226">
    <property type="entry name" value="Catalase_haem_BS"/>
</dbReference>
<name>A0A8S9ZP25_9BILA</name>
<dbReference type="InterPro" id="IPR010582">
    <property type="entry name" value="Catalase_immune_responsive"/>
</dbReference>
<dbReference type="PROSITE" id="PS51402">
    <property type="entry name" value="CATALASE_3"/>
    <property type="match status" value="1"/>
</dbReference>
<dbReference type="GO" id="GO:0005777">
    <property type="term" value="C:peroxisome"/>
    <property type="evidence" value="ECO:0007669"/>
    <property type="project" value="TreeGrafter"/>
</dbReference>
<dbReference type="PROSITE" id="PS00437">
    <property type="entry name" value="CATALASE_1"/>
    <property type="match status" value="1"/>
</dbReference>
<dbReference type="GO" id="GO:0005739">
    <property type="term" value="C:mitochondrion"/>
    <property type="evidence" value="ECO:0007669"/>
    <property type="project" value="TreeGrafter"/>
</dbReference>